<evidence type="ECO:0000313" key="2">
    <source>
        <dbReference type="EMBL" id="EHA26737.1"/>
    </source>
</evidence>
<comment type="caution">
    <text evidence="2">The sequence shown here is derived from an EMBL/GenBank/DDBJ whole genome shotgun (WGS) entry which is preliminary data.</text>
</comment>
<feature type="region of interest" description="Disordered" evidence="1">
    <location>
        <begin position="112"/>
        <end position="147"/>
    </location>
</feature>
<name>G3XTB7_ASPNA</name>
<dbReference type="Proteomes" id="UP000009038">
    <property type="component" value="Unassembled WGS sequence"/>
</dbReference>
<reference evidence="2 3" key="1">
    <citation type="journal article" date="2011" name="Genome Res.">
        <title>Comparative genomics of citric-acid-producing Aspergillus niger ATCC 1015 versus enzyme-producing CBS 513.88.</title>
        <authorList>
            <person name="Andersen M.R."/>
            <person name="Salazar M.P."/>
            <person name="Schaap P.J."/>
            <person name="van de Vondervoort P.J."/>
            <person name="Culley D."/>
            <person name="Thykaer J."/>
            <person name="Frisvad J.C."/>
            <person name="Nielsen K.F."/>
            <person name="Albang R."/>
            <person name="Albermann K."/>
            <person name="Berka R.M."/>
            <person name="Braus G.H."/>
            <person name="Braus-Stromeyer S.A."/>
            <person name="Corrochano L.M."/>
            <person name="Dai Z."/>
            <person name="van Dijck P.W."/>
            <person name="Hofmann G."/>
            <person name="Lasure L.L."/>
            <person name="Magnuson J.K."/>
            <person name="Menke H."/>
            <person name="Meijer M."/>
            <person name="Meijer S.L."/>
            <person name="Nielsen J.B."/>
            <person name="Nielsen M.L."/>
            <person name="van Ooyen A.J."/>
            <person name="Pel H.J."/>
            <person name="Poulsen L."/>
            <person name="Samson R.A."/>
            <person name="Stam H."/>
            <person name="Tsang A."/>
            <person name="van den Brink J.M."/>
            <person name="Atkins A."/>
            <person name="Aerts A."/>
            <person name="Shapiro H."/>
            <person name="Pangilinan J."/>
            <person name="Salamov A."/>
            <person name="Lou Y."/>
            <person name="Lindquist E."/>
            <person name="Lucas S."/>
            <person name="Grimwood J."/>
            <person name="Grigoriev I.V."/>
            <person name="Kubicek C.P."/>
            <person name="Martinez D."/>
            <person name="van Peij N.N."/>
            <person name="Roubos J.A."/>
            <person name="Nielsen J."/>
            <person name="Baker S.E."/>
        </authorList>
    </citation>
    <scope>NUCLEOTIDE SEQUENCE [LARGE SCALE GENOMIC DNA]</scope>
    <source>
        <strain evidence="3">ATCC 1015 / CBS 113.46 / FGSC A1144 / LSHB Ac4 / NCTC 3858a / NRRL 328 / USDA 3528.7</strain>
    </source>
</reference>
<feature type="compositionally biased region" description="Polar residues" evidence="1">
    <location>
        <begin position="112"/>
        <end position="121"/>
    </location>
</feature>
<feature type="compositionally biased region" description="Low complexity" evidence="1">
    <location>
        <begin position="122"/>
        <end position="135"/>
    </location>
</feature>
<evidence type="ECO:0000256" key="1">
    <source>
        <dbReference type="SAM" id="MobiDB-lite"/>
    </source>
</evidence>
<proteinExistence type="predicted"/>
<organism evidence="2 3">
    <name type="scientific">Aspergillus niger (strain ATCC 1015 / CBS 113.46 / FGSC A1144 / LSHB Ac4 / NCTC 3858a / NRRL 328 / USDA 3528.7)</name>
    <dbReference type="NCBI Taxonomy" id="380704"/>
    <lineage>
        <taxon>Eukaryota</taxon>
        <taxon>Fungi</taxon>
        <taxon>Dikarya</taxon>
        <taxon>Ascomycota</taxon>
        <taxon>Pezizomycotina</taxon>
        <taxon>Eurotiomycetes</taxon>
        <taxon>Eurotiomycetidae</taxon>
        <taxon>Eurotiales</taxon>
        <taxon>Aspergillaceae</taxon>
        <taxon>Aspergillus</taxon>
        <taxon>Aspergillus subgen. Circumdati</taxon>
    </lineage>
</organism>
<gene>
    <name evidence="2" type="ORF">ASPNIDRAFT_35835</name>
</gene>
<dbReference type="HOGENOM" id="CLU_1668987_0_0_1"/>
<evidence type="ECO:0000313" key="3">
    <source>
        <dbReference type="Proteomes" id="UP000009038"/>
    </source>
</evidence>
<dbReference type="EMBL" id="ACJE01000004">
    <property type="protein sequence ID" value="EHA26737.1"/>
    <property type="molecule type" value="Genomic_DNA"/>
</dbReference>
<accession>G3XTB7</accession>
<dbReference type="AlphaFoldDB" id="G3XTB7"/>
<protein>
    <submittedName>
        <fullName evidence="2">Uncharacterized protein</fullName>
    </submittedName>
</protein>
<sequence>MTIRDHKNPPTFLLSIKLLGSTGHIPVGCAVPRSHYGETSKKSPLRAILVDRSQYPGMLSHDQWVDSVASVVHTFRGSDGPRYSRSGGYIKRWGVDSKWEVPIGWKYTTRIQSPRETSDPGTSSLVATTATASQSHQPHHSITSSYAMHPSAAGVAVQ</sequence>
<dbReference type="VEuPathDB" id="FungiDB:ASPNIDRAFT2_35835"/>